<organism evidence="3 4">
    <name type="scientific">Vagococcus intermedius</name>
    <dbReference type="NCBI Taxonomy" id="2991418"/>
    <lineage>
        <taxon>Bacteria</taxon>
        <taxon>Bacillati</taxon>
        <taxon>Bacillota</taxon>
        <taxon>Bacilli</taxon>
        <taxon>Lactobacillales</taxon>
        <taxon>Enterococcaceae</taxon>
        <taxon>Vagococcus</taxon>
    </lineage>
</organism>
<keyword evidence="3" id="KW-0328">Glycosyltransferase</keyword>
<keyword evidence="4" id="KW-1185">Reference proteome</keyword>
<sequence>MDCLGCGNRFHQQVLVGEILLGDSLLIKEWCEICQKELILVSSYEGCQKCGQICLEKLCEDCQEWQRIYEDELFIHDSLFFYNDAMKEWFRKYKFLGDKRLASCFSKDIAAYFQDKQEWLIVPIPLDRERFKKRGFNQVEHLLDLAGVKFIPLLKKVEGLESQSAKTKKERLETKQAFELNEKVIGRYKKQLLGMKILVVDDVYTTGRTIHHAKDCLKKLHPVIIKSFSLAR</sequence>
<comment type="similarity">
    <text evidence="1">Belongs to the ComF/GntX family.</text>
</comment>
<accession>A0AAF0I8G5</accession>
<proteinExistence type="inferred from homology"/>
<dbReference type="EMBL" id="CP110232">
    <property type="protein sequence ID" value="WEG74129.1"/>
    <property type="molecule type" value="Genomic_DNA"/>
</dbReference>
<dbReference type="KEGG" id="vie:OL234_04330"/>
<dbReference type="AlphaFoldDB" id="A0AAF0I8G5"/>
<evidence type="ECO:0000256" key="1">
    <source>
        <dbReference type="ARBA" id="ARBA00008007"/>
    </source>
</evidence>
<feature type="domain" description="Phosphoribosyltransferase" evidence="2">
    <location>
        <begin position="180"/>
        <end position="230"/>
    </location>
</feature>
<gene>
    <name evidence="3" type="ORF">OL234_04330</name>
</gene>
<dbReference type="InterPro" id="IPR051910">
    <property type="entry name" value="ComF/GntX_DNA_util-trans"/>
</dbReference>
<dbReference type="GO" id="GO:0016757">
    <property type="term" value="F:glycosyltransferase activity"/>
    <property type="evidence" value="ECO:0007669"/>
    <property type="project" value="UniProtKB-KW"/>
</dbReference>
<evidence type="ECO:0000313" key="3">
    <source>
        <dbReference type="EMBL" id="WEG74129.1"/>
    </source>
</evidence>
<keyword evidence="3" id="KW-0808">Transferase</keyword>
<name>A0AAF0I8G5_9ENTE</name>
<dbReference type="Gene3D" id="3.40.50.2020">
    <property type="match status" value="1"/>
</dbReference>
<reference evidence="3" key="1">
    <citation type="submission" date="2022-10" db="EMBL/GenBank/DDBJ databases">
        <title>Vagococcus sp. isolated from poultry meat.</title>
        <authorList>
            <person name="Johansson P."/>
            <person name="Bjorkroth J."/>
        </authorList>
    </citation>
    <scope>NUCLEOTIDE SEQUENCE</scope>
    <source>
        <strain evidence="3">STAA11</strain>
    </source>
</reference>
<dbReference type="PANTHER" id="PTHR47505:SF1">
    <property type="entry name" value="DNA UTILIZATION PROTEIN YHGH"/>
    <property type="match status" value="1"/>
</dbReference>
<dbReference type="Proteomes" id="UP001179647">
    <property type="component" value="Chromosome"/>
</dbReference>
<protein>
    <submittedName>
        <fullName evidence="3">Phosphoribosyltransferase family protein</fullName>
    </submittedName>
</protein>
<dbReference type="CDD" id="cd06223">
    <property type="entry name" value="PRTases_typeI"/>
    <property type="match status" value="1"/>
</dbReference>
<dbReference type="RefSeq" id="WP_275469928.1">
    <property type="nucleotide sequence ID" value="NZ_CP110232.1"/>
</dbReference>
<dbReference type="InterPro" id="IPR000836">
    <property type="entry name" value="PRTase_dom"/>
</dbReference>
<evidence type="ECO:0000313" key="4">
    <source>
        <dbReference type="Proteomes" id="UP001179647"/>
    </source>
</evidence>
<dbReference type="SUPFAM" id="SSF53271">
    <property type="entry name" value="PRTase-like"/>
    <property type="match status" value="1"/>
</dbReference>
<dbReference type="InterPro" id="IPR029057">
    <property type="entry name" value="PRTase-like"/>
</dbReference>
<dbReference type="PANTHER" id="PTHR47505">
    <property type="entry name" value="DNA UTILIZATION PROTEIN YHGH"/>
    <property type="match status" value="1"/>
</dbReference>
<evidence type="ECO:0000259" key="2">
    <source>
        <dbReference type="Pfam" id="PF00156"/>
    </source>
</evidence>
<dbReference type="Pfam" id="PF00156">
    <property type="entry name" value="Pribosyltran"/>
    <property type="match status" value="1"/>
</dbReference>